<reference evidence="2 3" key="1">
    <citation type="journal article" date="2014" name="PLoS ONE">
        <title>Global Analysis of Gene Expression Profiles in Physic Nut (Jatropha curcas L.) Seedlings Exposed to Salt Stress.</title>
        <authorList>
            <person name="Zhang L."/>
            <person name="Zhang C."/>
            <person name="Wu P."/>
            <person name="Chen Y."/>
            <person name="Li M."/>
            <person name="Jiang H."/>
            <person name="Wu G."/>
        </authorList>
    </citation>
    <scope>NUCLEOTIDE SEQUENCE [LARGE SCALE GENOMIC DNA]</scope>
    <source>
        <strain evidence="3">cv. GZQX0401</strain>
        <tissue evidence="2">Young leaves</tissue>
    </source>
</reference>
<evidence type="ECO:0000313" key="3">
    <source>
        <dbReference type="Proteomes" id="UP000027138"/>
    </source>
</evidence>
<feature type="compositionally biased region" description="Basic and acidic residues" evidence="1">
    <location>
        <begin position="11"/>
        <end position="28"/>
    </location>
</feature>
<keyword evidence="3" id="KW-1185">Reference proteome</keyword>
<name>A0A067L5N7_JATCU</name>
<feature type="region of interest" description="Disordered" evidence="1">
    <location>
        <begin position="1"/>
        <end position="28"/>
    </location>
</feature>
<feature type="compositionally biased region" description="Pro residues" evidence="1">
    <location>
        <begin position="82"/>
        <end position="92"/>
    </location>
</feature>
<dbReference type="EMBL" id="KK914352">
    <property type="protein sequence ID" value="KDP39424.1"/>
    <property type="molecule type" value="Genomic_DNA"/>
</dbReference>
<proteinExistence type="predicted"/>
<feature type="compositionally biased region" description="Polar residues" evidence="1">
    <location>
        <begin position="1"/>
        <end position="10"/>
    </location>
</feature>
<gene>
    <name evidence="2" type="ORF">JCGZ_03706</name>
</gene>
<evidence type="ECO:0000313" key="2">
    <source>
        <dbReference type="EMBL" id="KDP39424.1"/>
    </source>
</evidence>
<dbReference type="AlphaFoldDB" id="A0A067L5N7"/>
<dbReference type="Proteomes" id="UP000027138">
    <property type="component" value="Unassembled WGS sequence"/>
</dbReference>
<organism evidence="2 3">
    <name type="scientific">Jatropha curcas</name>
    <name type="common">Barbados nut</name>
    <dbReference type="NCBI Taxonomy" id="180498"/>
    <lineage>
        <taxon>Eukaryota</taxon>
        <taxon>Viridiplantae</taxon>
        <taxon>Streptophyta</taxon>
        <taxon>Embryophyta</taxon>
        <taxon>Tracheophyta</taxon>
        <taxon>Spermatophyta</taxon>
        <taxon>Magnoliopsida</taxon>
        <taxon>eudicotyledons</taxon>
        <taxon>Gunneridae</taxon>
        <taxon>Pentapetalae</taxon>
        <taxon>rosids</taxon>
        <taxon>fabids</taxon>
        <taxon>Malpighiales</taxon>
        <taxon>Euphorbiaceae</taxon>
        <taxon>Crotonoideae</taxon>
        <taxon>Jatropheae</taxon>
        <taxon>Jatropha</taxon>
    </lineage>
</organism>
<feature type="region of interest" description="Disordered" evidence="1">
    <location>
        <begin position="71"/>
        <end position="96"/>
    </location>
</feature>
<sequence length="134" mass="14647">MGGNGENSNFEAKRASFPDCKQSDRRSLRNEKKLESLSAVAVAALNGGCPLDVARIAELVPEYFSEVRNSRKSLRNEKSAEPPAPAARPPGAPKQSDFAYKSSLRAFCFPHSVCVDGRSFSLTLLTILYCFLAF</sequence>
<evidence type="ECO:0000256" key="1">
    <source>
        <dbReference type="SAM" id="MobiDB-lite"/>
    </source>
</evidence>
<protein>
    <submittedName>
        <fullName evidence="2">Uncharacterized protein</fullName>
    </submittedName>
</protein>
<accession>A0A067L5N7</accession>